<gene>
    <name evidence="3" type="ORF">BDU57DRAFT_528069</name>
</gene>
<keyword evidence="2" id="KW-1133">Transmembrane helix</keyword>
<protein>
    <submittedName>
        <fullName evidence="3">Uncharacterized protein</fullName>
    </submittedName>
</protein>
<keyword evidence="2" id="KW-0472">Membrane</keyword>
<dbReference type="EMBL" id="ML979134">
    <property type="protein sequence ID" value="KAF1917441.1"/>
    <property type="molecule type" value="Genomic_DNA"/>
</dbReference>
<sequence length="258" mass="27667">MTSRSVDVLGLKSDSRHNGAAFGARKAAVDEAGGCRGTEEALERGDLGREGTRGGGCWRQDKPSKGRWVTAQNQLALLAASLREVEAGNGLGNVGEYGMGRGSVEGSAASAGPRLPAGVGAAVLKSRHAQAQDPGSGDGGPCCRMHRRIQQDLQPSSKNRFCVRRTRHRTTLRTTRGNSSGGPRAADNSADATVSWWRRRRRGQRSTTKDLAILGAVLLVAAYIVLCSLSAPARREQTFRERLVLWHDHHSKRPNSAP</sequence>
<evidence type="ECO:0000313" key="3">
    <source>
        <dbReference type="EMBL" id="KAF1917441.1"/>
    </source>
</evidence>
<reference evidence="3" key="1">
    <citation type="journal article" date="2020" name="Stud. Mycol.">
        <title>101 Dothideomycetes genomes: a test case for predicting lifestyles and emergence of pathogens.</title>
        <authorList>
            <person name="Haridas S."/>
            <person name="Albert R."/>
            <person name="Binder M."/>
            <person name="Bloem J."/>
            <person name="Labutti K."/>
            <person name="Salamov A."/>
            <person name="Andreopoulos B."/>
            <person name="Baker S."/>
            <person name="Barry K."/>
            <person name="Bills G."/>
            <person name="Bluhm B."/>
            <person name="Cannon C."/>
            <person name="Castanera R."/>
            <person name="Culley D."/>
            <person name="Daum C."/>
            <person name="Ezra D."/>
            <person name="Gonzalez J."/>
            <person name="Henrissat B."/>
            <person name="Kuo A."/>
            <person name="Liang C."/>
            <person name="Lipzen A."/>
            <person name="Lutzoni F."/>
            <person name="Magnuson J."/>
            <person name="Mondo S."/>
            <person name="Nolan M."/>
            <person name="Ohm R."/>
            <person name="Pangilinan J."/>
            <person name="Park H.-J."/>
            <person name="Ramirez L."/>
            <person name="Alfaro M."/>
            <person name="Sun H."/>
            <person name="Tritt A."/>
            <person name="Yoshinaga Y."/>
            <person name="Zwiers L.-H."/>
            <person name="Turgeon B."/>
            <person name="Goodwin S."/>
            <person name="Spatafora J."/>
            <person name="Crous P."/>
            <person name="Grigoriev I."/>
        </authorList>
    </citation>
    <scope>NUCLEOTIDE SEQUENCE</scope>
    <source>
        <strain evidence="3">HMLAC05119</strain>
    </source>
</reference>
<evidence type="ECO:0000313" key="4">
    <source>
        <dbReference type="Proteomes" id="UP000800096"/>
    </source>
</evidence>
<name>A0A6A5QNX5_AMPQU</name>
<keyword evidence="2" id="KW-0812">Transmembrane</keyword>
<dbReference type="AlphaFoldDB" id="A0A6A5QNX5"/>
<proteinExistence type="predicted"/>
<feature type="region of interest" description="Disordered" evidence="1">
    <location>
        <begin position="45"/>
        <end position="64"/>
    </location>
</feature>
<organism evidence="3 4">
    <name type="scientific">Ampelomyces quisqualis</name>
    <name type="common">Powdery mildew agent</name>
    <dbReference type="NCBI Taxonomy" id="50730"/>
    <lineage>
        <taxon>Eukaryota</taxon>
        <taxon>Fungi</taxon>
        <taxon>Dikarya</taxon>
        <taxon>Ascomycota</taxon>
        <taxon>Pezizomycotina</taxon>
        <taxon>Dothideomycetes</taxon>
        <taxon>Pleosporomycetidae</taxon>
        <taxon>Pleosporales</taxon>
        <taxon>Pleosporineae</taxon>
        <taxon>Phaeosphaeriaceae</taxon>
        <taxon>Ampelomyces</taxon>
    </lineage>
</organism>
<evidence type="ECO:0000256" key="2">
    <source>
        <dbReference type="SAM" id="Phobius"/>
    </source>
</evidence>
<feature type="transmembrane region" description="Helical" evidence="2">
    <location>
        <begin position="211"/>
        <end position="233"/>
    </location>
</feature>
<feature type="region of interest" description="Disordered" evidence="1">
    <location>
        <begin position="170"/>
        <end position="192"/>
    </location>
</feature>
<dbReference type="Proteomes" id="UP000800096">
    <property type="component" value="Unassembled WGS sequence"/>
</dbReference>
<evidence type="ECO:0000256" key="1">
    <source>
        <dbReference type="SAM" id="MobiDB-lite"/>
    </source>
</evidence>
<accession>A0A6A5QNX5</accession>
<keyword evidence="4" id="KW-1185">Reference proteome</keyword>